<reference evidence="2" key="1">
    <citation type="journal article" date="2019" name="Int. J. Syst. Evol. Microbiol.">
        <title>The Global Catalogue of Microorganisms (GCM) 10K type strain sequencing project: providing services to taxonomists for standard genome sequencing and annotation.</title>
        <authorList>
            <consortium name="The Broad Institute Genomics Platform"/>
            <consortium name="The Broad Institute Genome Sequencing Center for Infectious Disease"/>
            <person name="Wu L."/>
            <person name="Ma J."/>
        </authorList>
    </citation>
    <scope>NUCLEOTIDE SEQUENCE [LARGE SCALE GENOMIC DNA]</scope>
    <source>
        <strain evidence="2">CCUG 59685</strain>
    </source>
</reference>
<gene>
    <name evidence="1" type="ORF">ACFQ1T_04180</name>
</gene>
<organism evidence="1 2">
    <name type="scientific">Methylophilus glucosoxydans</name>
    <dbReference type="NCBI Taxonomy" id="752553"/>
    <lineage>
        <taxon>Bacteria</taxon>
        <taxon>Pseudomonadati</taxon>
        <taxon>Pseudomonadota</taxon>
        <taxon>Betaproteobacteria</taxon>
        <taxon>Nitrosomonadales</taxon>
        <taxon>Methylophilaceae</taxon>
        <taxon>Methylophilus</taxon>
    </lineage>
</organism>
<dbReference type="Proteomes" id="UP001597106">
    <property type="component" value="Unassembled WGS sequence"/>
</dbReference>
<accession>A0ABW3GEC2</accession>
<evidence type="ECO:0000313" key="1">
    <source>
        <dbReference type="EMBL" id="MFD0928971.1"/>
    </source>
</evidence>
<proteinExistence type="predicted"/>
<name>A0ABW3GEC2_9PROT</name>
<protein>
    <submittedName>
        <fullName evidence="1">FRG domain-containing protein</fullName>
    </submittedName>
</protein>
<sequence>MRPDRGYWEYYNDEFDWPDGFIKPNLKATRKIYAELNIPTMEVEALIASGFVNIHGDTIIDRYYGGALMSSDGVTRIHKNQFLDWYRAAKDKETLLHQRSAQVSIATSLSDLEAQISQLETKLKRRLLFRGQTMHYQTTRLIKNPAMLIDGLGEASFLPSLWRNLIRRKPNAFHDFHGLSLLEWSKIIYSQFDMSEIDLRVKAQLDRGEWMYSAQDMEDSDDPLLSLFGKVRLDLSMGMNYNLADILNTLLQHYGLDSPYLDLSSDLAVALFFSSHKFTPGEYSSEYRYVGNNESKSILYVFGENKAEMAEYAHDRVLHELEPLRPRRQSCVICRSGPYALNLAGLYLVAAIHIDFELPKAERLSTQDLFPDSNSDNFLNAILEHCQQPQRVTNFQQ</sequence>
<comment type="caution">
    <text evidence="1">The sequence shown here is derived from an EMBL/GenBank/DDBJ whole genome shotgun (WGS) entry which is preliminary data.</text>
</comment>
<evidence type="ECO:0000313" key="2">
    <source>
        <dbReference type="Proteomes" id="UP001597106"/>
    </source>
</evidence>
<keyword evidence="2" id="KW-1185">Reference proteome</keyword>
<dbReference type="EMBL" id="JBHTJW010000002">
    <property type="protein sequence ID" value="MFD0928971.1"/>
    <property type="molecule type" value="Genomic_DNA"/>
</dbReference>
<dbReference type="RefSeq" id="WP_379074162.1">
    <property type="nucleotide sequence ID" value="NZ_JBHTJW010000002.1"/>
</dbReference>